<evidence type="ECO:0000256" key="1">
    <source>
        <dbReference type="ARBA" id="ARBA00009080"/>
    </source>
</evidence>
<dbReference type="PANTHER" id="PTHR43580:SF2">
    <property type="entry name" value="CYTOKINE-LIKE NUCLEAR FACTOR N-PAC"/>
    <property type="match status" value="1"/>
</dbReference>
<dbReference type="Gene3D" id="3.40.50.720">
    <property type="entry name" value="NAD(P)-binding Rossmann-like Domain"/>
    <property type="match status" value="1"/>
</dbReference>
<evidence type="ECO:0008006" key="9">
    <source>
        <dbReference type="Google" id="ProtNLM"/>
    </source>
</evidence>
<reference evidence="7 8" key="1">
    <citation type="journal article" date="2015" name="Int. J. Syst. Evol. Microbiol.">
        <title>Tumebacillus algifaecis sp. nov., isolated from decomposing algal scum.</title>
        <authorList>
            <person name="Wu Y.F."/>
            <person name="Zhang B."/>
            <person name="Xing P."/>
            <person name="Wu Q.L."/>
            <person name="Liu S.J."/>
        </authorList>
    </citation>
    <scope>NUCLEOTIDE SEQUENCE [LARGE SCALE GENOMIC DNA]</scope>
    <source>
        <strain evidence="7 8">THMBR28</strain>
    </source>
</reference>
<dbReference type="SUPFAM" id="SSF51735">
    <property type="entry name" value="NAD(P)-binding Rossmann-fold domains"/>
    <property type="match status" value="1"/>
</dbReference>
<dbReference type="Gene3D" id="1.10.1040.10">
    <property type="entry name" value="N-(1-d-carboxylethyl)-l-norvaline Dehydrogenase, domain 2"/>
    <property type="match status" value="1"/>
</dbReference>
<feature type="domain" description="6-phosphogluconate dehydrogenase NADP-binding" evidence="5">
    <location>
        <begin position="26"/>
        <end position="182"/>
    </location>
</feature>
<evidence type="ECO:0000259" key="5">
    <source>
        <dbReference type="Pfam" id="PF03446"/>
    </source>
</evidence>
<sequence length="327" mass="34647">MTDQTVNSSPTASETTASNANFSPIIAVLGAGMMGQGIIKNLQESGVALRLYNRTSHKLHSLATPNDSICATPAEAAQGADIILSVITDDAAHEAVWFGPEGAIHGAAPGAIGLECSTLSIPCIEKWADALHQQGLIPIDSPTTGNRAGAEAGTLNLFMGGDLATIEQMRPVLQAISDQQFHFGPTGSGTRFKLMYNLFTGTMLVALGEAVGMAHGFGLDLQQVVDTLEATGFAIRNLKDKGQKMIEGRHDEVFSKISILQKDMAYAIQSAELHEAKYPVGEQAAERLHQAVLSGLGSLDVSATSLLCLPDDRYKKIVSIPNKRLPL</sequence>
<dbReference type="GO" id="GO:0051287">
    <property type="term" value="F:NAD binding"/>
    <property type="evidence" value="ECO:0007669"/>
    <property type="project" value="InterPro"/>
</dbReference>
<dbReference type="InterPro" id="IPR008927">
    <property type="entry name" value="6-PGluconate_DH-like_C_sf"/>
</dbReference>
<evidence type="ECO:0000256" key="4">
    <source>
        <dbReference type="PIRSR" id="PIRSR000103-1"/>
    </source>
</evidence>
<keyword evidence="2" id="KW-0560">Oxidoreductase</keyword>
<evidence type="ECO:0000256" key="2">
    <source>
        <dbReference type="ARBA" id="ARBA00023002"/>
    </source>
</evidence>
<name>A0A223CW91_9BACL</name>
<dbReference type="PIRSF" id="PIRSF000103">
    <property type="entry name" value="HIBADH"/>
    <property type="match status" value="1"/>
</dbReference>
<evidence type="ECO:0000256" key="3">
    <source>
        <dbReference type="ARBA" id="ARBA00023027"/>
    </source>
</evidence>
<dbReference type="InterPro" id="IPR013328">
    <property type="entry name" value="6PGD_dom2"/>
</dbReference>
<dbReference type="InterPro" id="IPR015815">
    <property type="entry name" value="HIBADH-related"/>
</dbReference>
<dbReference type="EMBL" id="CP022657">
    <property type="protein sequence ID" value="ASS73599.1"/>
    <property type="molecule type" value="Genomic_DNA"/>
</dbReference>
<feature type="active site" evidence="4">
    <location>
        <position position="193"/>
    </location>
</feature>
<dbReference type="KEGG" id="tab:CIG75_00480"/>
<dbReference type="Pfam" id="PF14833">
    <property type="entry name" value="NAD_binding_11"/>
    <property type="match status" value="1"/>
</dbReference>
<accession>A0A223CW91</accession>
<dbReference type="InterPro" id="IPR051265">
    <property type="entry name" value="HIBADH-related_NP60_sf"/>
</dbReference>
<proteinExistence type="inferred from homology"/>
<gene>
    <name evidence="7" type="ORF">CIG75_00480</name>
</gene>
<dbReference type="GO" id="GO:0050661">
    <property type="term" value="F:NADP binding"/>
    <property type="evidence" value="ECO:0007669"/>
    <property type="project" value="InterPro"/>
</dbReference>
<dbReference type="OrthoDB" id="9786703at2"/>
<dbReference type="Proteomes" id="UP000214688">
    <property type="component" value="Chromosome"/>
</dbReference>
<organism evidence="7 8">
    <name type="scientific">Tumebacillus algifaecis</name>
    <dbReference type="NCBI Taxonomy" id="1214604"/>
    <lineage>
        <taxon>Bacteria</taxon>
        <taxon>Bacillati</taxon>
        <taxon>Bacillota</taxon>
        <taxon>Bacilli</taxon>
        <taxon>Bacillales</taxon>
        <taxon>Alicyclobacillaceae</taxon>
        <taxon>Tumebacillus</taxon>
    </lineage>
</organism>
<dbReference type="AlphaFoldDB" id="A0A223CW91"/>
<dbReference type="InterPro" id="IPR029154">
    <property type="entry name" value="HIBADH-like_NADP-bd"/>
</dbReference>
<dbReference type="InterPro" id="IPR036291">
    <property type="entry name" value="NAD(P)-bd_dom_sf"/>
</dbReference>
<dbReference type="Pfam" id="PF03446">
    <property type="entry name" value="NAD_binding_2"/>
    <property type="match status" value="1"/>
</dbReference>
<evidence type="ECO:0000313" key="7">
    <source>
        <dbReference type="EMBL" id="ASS73599.1"/>
    </source>
</evidence>
<evidence type="ECO:0000313" key="8">
    <source>
        <dbReference type="Proteomes" id="UP000214688"/>
    </source>
</evidence>
<protein>
    <recommendedName>
        <fullName evidence="9">3-hydroxyisobutyrate dehydrogenase</fullName>
    </recommendedName>
</protein>
<evidence type="ECO:0000259" key="6">
    <source>
        <dbReference type="Pfam" id="PF14833"/>
    </source>
</evidence>
<feature type="domain" description="3-hydroxyisobutyrate dehydrogenase-like NAD-binding" evidence="6">
    <location>
        <begin position="187"/>
        <end position="303"/>
    </location>
</feature>
<dbReference type="PANTHER" id="PTHR43580">
    <property type="entry name" value="OXIDOREDUCTASE GLYR1-RELATED"/>
    <property type="match status" value="1"/>
</dbReference>
<comment type="similarity">
    <text evidence="1">Belongs to the HIBADH-related family.</text>
</comment>
<dbReference type="GO" id="GO:0016491">
    <property type="term" value="F:oxidoreductase activity"/>
    <property type="evidence" value="ECO:0007669"/>
    <property type="project" value="UniProtKB-KW"/>
</dbReference>
<dbReference type="RefSeq" id="WP_094234859.1">
    <property type="nucleotide sequence ID" value="NZ_CP022657.1"/>
</dbReference>
<keyword evidence="3" id="KW-0520">NAD</keyword>
<dbReference type="SUPFAM" id="SSF48179">
    <property type="entry name" value="6-phosphogluconate dehydrogenase C-terminal domain-like"/>
    <property type="match status" value="1"/>
</dbReference>
<keyword evidence="8" id="KW-1185">Reference proteome</keyword>
<dbReference type="InterPro" id="IPR006115">
    <property type="entry name" value="6PGDH_NADP-bd"/>
</dbReference>